<proteinExistence type="predicted"/>
<evidence type="ECO:0000313" key="2">
    <source>
        <dbReference type="Proteomes" id="UP001212821"/>
    </source>
</evidence>
<name>A0ABY7QEW2_9ACTN</name>
<gene>
    <name evidence="1" type="ORF">O1G21_38855</name>
</gene>
<accession>A0ABY7QEW2</accession>
<protein>
    <submittedName>
        <fullName evidence="1">Uncharacterized protein</fullName>
    </submittedName>
</protein>
<evidence type="ECO:0000313" key="1">
    <source>
        <dbReference type="EMBL" id="WBP91258.1"/>
    </source>
</evidence>
<sequence length="136" mass="14431">MTFQDVLQFPAGAAADPSGPQARHFAEATLDVYRLVQAAVGAIRLLRKLRRAVPARPAEPDSVRAHEAAVGTQARIPLRDPGLGAYWRAGRRAGRQLLERFVGRGGLDEGVDVEAVGQLFGVAASPGDRAVKAITP</sequence>
<dbReference type="RefSeq" id="WP_270150503.1">
    <property type="nucleotide sequence ID" value="NZ_CP115450.1"/>
</dbReference>
<organism evidence="1 2">
    <name type="scientific">Kitasatospora cathayae</name>
    <dbReference type="NCBI Taxonomy" id="3004092"/>
    <lineage>
        <taxon>Bacteria</taxon>
        <taxon>Bacillati</taxon>
        <taxon>Actinomycetota</taxon>
        <taxon>Actinomycetes</taxon>
        <taxon>Kitasatosporales</taxon>
        <taxon>Streptomycetaceae</taxon>
        <taxon>Kitasatospora</taxon>
    </lineage>
</organism>
<reference evidence="2" key="1">
    <citation type="submission" date="2022-12" db="EMBL/GenBank/DDBJ databases">
        <authorList>
            <person name="Mo P."/>
        </authorList>
    </citation>
    <scope>NUCLEOTIDE SEQUENCE [LARGE SCALE GENOMIC DNA]</scope>
    <source>
        <strain evidence="2">HUAS 3-15</strain>
    </source>
</reference>
<dbReference type="Proteomes" id="UP001212821">
    <property type="component" value="Chromosome"/>
</dbReference>
<dbReference type="EMBL" id="CP115450">
    <property type="protein sequence ID" value="WBP91258.1"/>
    <property type="molecule type" value="Genomic_DNA"/>
</dbReference>
<keyword evidence="2" id="KW-1185">Reference proteome</keyword>